<evidence type="ECO:0000313" key="2">
    <source>
        <dbReference type="EMBL" id="RPF70568.1"/>
    </source>
</evidence>
<feature type="domain" description="Prolyl 3,4-dihydroxylase TPA1/OFD1 N-terminal" evidence="1">
    <location>
        <begin position="151"/>
        <end position="243"/>
    </location>
</feature>
<dbReference type="InterPro" id="IPR051842">
    <property type="entry name" value="uS12_prolyl_hydroxylase"/>
</dbReference>
<dbReference type="Proteomes" id="UP000275232">
    <property type="component" value="Unassembled WGS sequence"/>
</dbReference>
<dbReference type="RefSeq" id="WP_123878166.1">
    <property type="nucleotide sequence ID" value="NZ_RPFZ01000001.1"/>
</dbReference>
<evidence type="ECO:0000313" key="3">
    <source>
        <dbReference type="Proteomes" id="UP000275232"/>
    </source>
</evidence>
<gene>
    <name evidence="2" type="ORF">EG799_02220</name>
</gene>
<dbReference type="GO" id="GO:0006449">
    <property type="term" value="P:regulation of translational termination"/>
    <property type="evidence" value="ECO:0007669"/>
    <property type="project" value="TreeGrafter"/>
</dbReference>
<dbReference type="OrthoDB" id="9783171at2"/>
<dbReference type="GO" id="GO:0005737">
    <property type="term" value="C:cytoplasm"/>
    <property type="evidence" value="ECO:0007669"/>
    <property type="project" value="TreeGrafter"/>
</dbReference>
<organism evidence="2 3">
    <name type="scientific">Aurantiacibacter spongiae</name>
    <dbReference type="NCBI Taxonomy" id="2488860"/>
    <lineage>
        <taxon>Bacteria</taxon>
        <taxon>Pseudomonadati</taxon>
        <taxon>Pseudomonadota</taxon>
        <taxon>Alphaproteobacteria</taxon>
        <taxon>Sphingomonadales</taxon>
        <taxon>Erythrobacteraceae</taxon>
        <taxon>Aurantiacibacter</taxon>
    </lineage>
</organism>
<accession>A0A3N5D7N1</accession>
<keyword evidence="3" id="KW-1185">Reference proteome</keyword>
<evidence type="ECO:0000259" key="1">
    <source>
        <dbReference type="Pfam" id="PF13661"/>
    </source>
</evidence>
<dbReference type="PANTHER" id="PTHR12117">
    <property type="entry name" value="HISTONE ACETYLTRANSFERASE COMPLEX"/>
    <property type="match status" value="1"/>
</dbReference>
<reference evidence="2 3" key="1">
    <citation type="submission" date="2018-11" db="EMBL/GenBank/DDBJ databases">
        <title>Erythrobacter spongiae sp. nov., isolated from a marine sponge.</title>
        <authorList>
            <person name="Zhuang L."/>
            <person name="Luo L."/>
        </authorList>
    </citation>
    <scope>NUCLEOTIDE SEQUENCE [LARGE SCALE GENOMIC DNA]</scope>
    <source>
        <strain evidence="2 3">HN-E23</strain>
    </source>
</reference>
<proteinExistence type="predicted"/>
<dbReference type="PANTHER" id="PTHR12117:SF0">
    <property type="entry name" value="PROLYL 3-HYDROXYLASE OGFOD1"/>
    <property type="match status" value="1"/>
</dbReference>
<comment type="caution">
    <text evidence="2">The sequence shown here is derived from an EMBL/GenBank/DDBJ whole genome shotgun (WGS) entry which is preliminary data.</text>
</comment>
<sequence>MTRSLFRLNPDLDRETLARDFARDRRLQISDILTDETARELRAIMMEATPWGIAVQAGADAEPRSWPADQLRDRAVGNEVVEMVRRTDKAAAERDYAFRSHRYSLVEAVQKGWDPGGPYEILLEHLNAPDFLGLMREVTGIAELAKADGNASCFGPQHFLGRHQDSHVGEGWRIAYVLNMTIDDWYPDWGGYLVFFDDNGDMKKGYMPCFNTLNLFAVPQAHAVTYVPPFAPRGRYAISGWLRDR</sequence>
<dbReference type="InterPro" id="IPR039558">
    <property type="entry name" value="TPA1/OFD1_N"/>
</dbReference>
<protein>
    <recommendedName>
        <fullName evidence="1">Prolyl 3,4-dihydroxylase TPA1/OFD1 N-terminal domain-containing protein</fullName>
    </recommendedName>
</protein>
<dbReference type="AlphaFoldDB" id="A0A3N5D7N1"/>
<dbReference type="GO" id="GO:0031543">
    <property type="term" value="F:peptidyl-proline dioxygenase activity"/>
    <property type="evidence" value="ECO:0007669"/>
    <property type="project" value="TreeGrafter"/>
</dbReference>
<name>A0A3N5D7N1_9SPHN</name>
<dbReference type="EMBL" id="RPFZ01000001">
    <property type="protein sequence ID" value="RPF70568.1"/>
    <property type="molecule type" value="Genomic_DNA"/>
</dbReference>
<dbReference type="Pfam" id="PF13661">
    <property type="entry name" value="2OG-FeII_Oxy_4"/>
    <property type="match status" value="1"/>
</dbReference>
<dbReference type="Gene3D" id="2.60.120.620">
    <property type="entry name" value="q2cbj1_9rhob like domain"/>
    <property type="match status" value="1"/>
</dbReference>